<dbReference type="CDD" id="cd07714">
    <property type="entry name" value="RNaseJ_MBL-fold"/>
    <property type="match status" value="1"/>
</dbReference>
<reference evidence="1 2" key="1">
    <citation type="submission" date="2016-05" db="EMBL/GenBank/DDBJ databases">
        <title>Genome sequencing of Acetobacter pasteurianus strain SRCM100623.</title>
        <authorList>
            <person name="Song Y.R."/>
        </authorList>
    </citation>
    <scope>NUCLEOTIDE SEQUENCE [LARGE SCALE GENOMIC DNA]</scope>
    <source>
        <strain evidence="1 2">SRCM100623</strain>
    </source>
</reference>
<dbReference type="SMART" id="SM00849">
    <property type="entry name" value="Lactamase_B"/>
    <property type="match status" value="1"/>
</dbReference>
<dbReference type="PROSITE" id="PS01292">
    <property type="entry name" value="UPF0036"/>
    <property type="match status" value="1"/>
</dbReference>
<protein>
    <submittedName>
        <fullName evidence="1">Ribonuclease J2</fullName>
        <ecNumber evidence="1">3.1.-.-</ecNumber>
    </submittedName>
</protein>
<comment type="caution">
    <text evidence="1">The sequence shown here is derived from an EMBL/GenBank/DDBJ whole genome shotgun (WGS) entry which is preliminary data.</text>
</comment>
<dbReference type="Gene3D" id="3.40.50.10710">
    <property type="entry name" value="Metallo-hydrolase/oxidoreductase"/>
    <property type="match status" value="1"/>
</dbReference>
<dbReference type="InterPro" id="IPR001279">
    <property type="entry name" value="Metallo-B-lactamas"/>
</dbReference>
<dbReference type="RefSeq" id="WP_003625289.1">
    <property type="nucleotide sequence ID" value="NZ_BSCN01000009.1"/>
</dbReference>
<dbReference type="InterPro" id="IPR042173">
    <property type="entry name" value="RNase_J_2"/>
</dbReference>
<dbReference type="Proteomes" id="UP000093796">
    <property type="component" value="Unassembled WGS sequence"/>
</dbReference>
<dbReference type="Pfam" id="PF22505">
    <property type="entry name" value="RNase_J_b_CASP"/>
    <property type="match status" value="1"/>
</dbReference>
<dbReference type="EC" id="3.1.-.-" evidence="1"/>
<dbReference type="Gene3D" id="3.60.15.10">
    <property type="entry name" value="Ribonuclease Z/Hydroxyacylglutathione hydrolase-like"/>
    <property type="match status" value="1"/>
</dbReference>
<dbReference type="Pfam" id="PF12706">
    <property type="entry name" value="Lactamase_B_2"/>
    <property type="match status" value="1"/>
</dbReference>
<dbReference type="InterPro" id="IPR041636">
    <property type="entry name" value="RNase_J_C"/>
</dbReference>
<dbReference type="Pfam" id="PF17770">
    <property type="entry name" value="RNase_J_C"/>
    <property type="match status" value="1"/>
</dbReference>
<proteinExistence type="predicted"/>
<dbReference type="OrthoDB" id="9770211at2"/>
<dbReference type="InterPro" id="IPR001587">
    <property type="entry name" value="RNase_J_CS"/>
</dbReference>
<gene>
    <name evidence="1" type="ORF">SRCM100623_00021</name>
</gene>
<organism evidence="1 2">
    <name type="scientific">Acetobacter pasteurianus</name>
    <name type="common">Acetobacter turbidans</name>
    <dbReference type="NCBI Taxonomy" id="438"/>
    <lineage>
        <taxon>Bacteria</taxon>
        <taxon>Pseudomonadati</taxon>
        <taxon>Pseudomonadota</taxon>
        <taxon>Alphaproteobacteria</taxon>
        <taxon>Acetobacterales</taxon>
        <taxon>Acetobacteraceae</taxon>
        <taxon>Acetobacter</taxon>
    </lineage>
</organism>
<keyword evidence="1" id="KW-0378">Hydrolase</keyword>
<dbReference type="SUPFAM" id="SSF56281">
    <property type="entry name" value="Metallo-hydrolase/oxidoreductase"/>
    <property type="match status" value="1"/>
</dbReference>
<dbReference type="InterPro" id="IPR055132">
    <property type="entry name" value="RNase_J_b_CASP"/>
</dbReference>
<name>A0A1A0DNZ9_ACEPA</name>
<dbReference type="PATRIC" id="fig|438.15.peg.21"/>
<dbReference type="AlphaFoldDB" id="A0A1A0DNZ9"/>
<dbReference type="Gene3D" id="3.10.20.580">
    <property type="match status" value="1"/>
</dbReference>
<dbReference type="GeneID" id="60377096"/>
<evidence type="ECO:0000313" key="2">
    <source>
        <dbReference type="Proteomes" id="UP000093796"/>
    </source>
</evidence>
<dbReference type="NCBIfam" id="TIGR00649">
    <property type="entry name" value="MG423"/>
    <property type="match status" value="1"/>
</dbReference>
<evidence type="ECO:0000313" key="1">
    <source>
        <dbReference type="EMBL" id="OAZ76799.1"/>
    </source>
</evidence>
<dbReference type="InterPro" id="IPR004613">
    <property type="entry name" value="RNase_J"/>
</dbReference>
<dbReference type="PANTHER" id="PTHR43694:SF1">
    <property type="entry name" value="RIBONUCLEASE J"/>
    <property type="match status" value="1"/>
</dbReference>
<dbReference type="PANTHER" id="PTHR43694">
    <property type="entry name" value="RIBONUCLEASE J"/>
    <property type="match status" value="1"/>
</dbReference>
<dbReference type="Pfam" id="PF07521">
    <property type="entry name" value="RMMBL"/>
    <property type="match status" value="1"/>
</dbReference>
<dbReference type="OMA" id="KNTCVFE"/>
<dbReference type="EMBL" id="LYUD01000001">
    <property type="protein sequence ID" value="OAZ76799.1"/>
    <property type="molecule type" value="Genomic_DNA"/>
</dbReference>
<accession>A0A1A0DNZ9</accession>
<dbReference type="GO" id="GO:0003723">
    <property type="term" value="F:RNA binding"/>
    <property type="evidence" value="ECO:0007669"/>
    <property type="project" value="InterPro"/>
</dbReference>
<dbReference type="InterPro" id="IPR036866">
    <property type="entry name" value="RibonucZ/Hydroxyglut_hydro"/>
</dbReference>
<sequence length="547" mass="59227">MTEQNGDLAFLPLGGTGEIGMNLNLYRLGDTWLAIDCGIGFSGNDTPEAEILVPDPSFIVERKDKLAGLVITHAHEDHIGAVAHVWPMLQCPVYVTPFAAAVLRRKLAEARIMDVPIHVIQPGARFDVGPFDIEFVPVTHSVPEAQSMVLRTPSGIVVHTGDWKFDPDPLVGPATDLDRLAEIGREGVLALVCDSTNVMKPGPSRSESEVRRSMTELVASLKGRIAVTCFASNVARVETIAMAAQAAGRTVVLVGRSLRNLDTAARDCGYLSGVLPFLTEQDVNDVPDDQILLIITGSQGEPRSALSRIAMDTHPNIALGEGDTVIYSSRMIPGNERAIMAVQDNLSRRGVRVITDREHFVHVSGHATGGDVQKMYELLKPQHVVPVHGEWRHLTAQAALAQEMGIAPVLLEDGDILRLSPGKLEVVDTAPTGRLALDGNRLLPMNGGVLAARRKMLFNGMVIGSFAVDEEGFVIGEPKVSAPGLLDPDDLESVRVREEFANALDIIPDELRGDDVSFREAAKTALRRALGRKLQKRPLVDVHVLRV</sequence>
<dbReference type="InterPro" id="IPR011108">
    <property type="entry name" value="RMMBL"/>
</dbReference>
<dbReference type="eggNOG" id="COG0595">
    <property type="taxonomic scope" value="Bacteria"/>
</dbReference>
<dbReference type="GO" id="GO:0016787">
    <property type="term" value="F:hydrolase activity"/>
    <property type="evidence" value="ECO:0007669"/>
    <property type="project" value="UniProtKB-KW"/>
</dbReference>
<dbReference type="GO" id="GO:0046872">
    <property type="term" value="F:metal ion binding"/>
    <property type="evidence" value="ECO:0007669"/>
    <property type="project" value="InterPro"/>
</dbReference>